<evidence type="ECO:0000313" key="2">
    <source>
        <dbReference type="Proteomes" id="UP000503462"/>
    </source>
</evidence>
<keyword evidence="2" id="KW-1185">Reference proteome</keyword>
<reference evidence="1 2" key="1">
    <citation type="journal article" date="2016" name="Sci. Rep.">
        <title>Peltaster fructicola genome reveals evolution from an invasive phytopathogen to an ectophytic parasite.</title>
        <authorList>
            <person name="Xu C."/>
            <person name="Chen H."/>
            <person name="Gleason M.L."/>
            <person name="Xu J.R."/>
            <person name="Liu H."/>
            <person name="Zhang R."/>
            <person name="Sun G."/>
        </authorList>
    </citation>
    <scope>NUCLEOTIDE SEQUENCE [LARGE SCALE GENOMIC DNA]</scope>
    <source>
        <strain evidence="1 2">LNHT1506</strain>
    </source>
</reference>
<organism evidence="1 2">
    <name type="scientific">Peltaster fructicola</name>
    <dbReference type="NCBI Taxonomy" id="286661"/>
    <lineage>
        <taxon>Eukaryota</taxon>
        <taxon>Fungi</taxon>
        <taxon>Dikarya</taxon>
        <taxon>Ascomycota</taxon>
        <taxon>Pezizomycotina</taxon>
        <taxon>Dothideomycetes</taxon>
        <taxon>Dothideomycetes incertae sedis</taxon>
        <taxon>Peltaster</taxon>
    </lineage>
</organism>
<accession>A0A6H0XT43</accession>
<evidence type="ECO:0000313" key="1">
    <source>
        <dbReference type="EMBL" id="QIW97629.1"/>
    </source>
</evidence>
<proteinExistence type="predicted"/>
<dbReference type="AlphaFoldDB" id="A0A6H0XT43"/>
<name>A0A6H0XT43_9PEZI</name>
<dbReference type="EMBL" id="CP051140">
    <property type="protein sequence ID" value="QIW97629.1"/>
    <property type="molecule type" value="Genomic_DNA"/>
</dbReference>
<dbReference type="Proteomes" id="UP000503462">
    <property type="component" value="Chromosome 2"/>
</dbReference>
<gene>
    <name evidence="1" type="ORF">AMS68_003147</name>
</gene>
<sequence>MTDKTKPFILSSPVATARQAVSSLVRRPDATKGSPGVSLAIDCILVRTFGPAIAQAWTMSRQASPEAVKRQSKSSINSFQPLSCSSLPALSSIYTDILAALSIIFLSRP</sequence>
<protein>
    <submittedName>
        <fullName evidence="1">Uncharacterized protein</fullName>
    </submittedName>
</protein>